<dbReference type="EMBL" id="JBJJXI010000055">
    <property type="protein sequence ID" value="KAL3399873.1"/>
    <property type="molecule type" value="Genomic_DNA"/>
</dbReference>
<feature type="signal peptide" evidence="5">
    <location>
        <begin position="1"/>
        <end position="19"/>
    </location>
</feature>
<gene>
    <name evidence="7" type="ORF">TKK_007099</name>
</gene>
<sequence>MSKKIHLVCCCLLVLVCDASWQASTPDSPTYRAAVVEYHPVTNGDDGDMIAQANANNYRTIIKDAALHGADIIVFPEFGLTSLPKDGPAEKVFSPEEYRAYYRNTASYIPHPNETVVLCDTDSKYSGYLQSISCAAREYGLYVVINLQERVDCASSEDHCPADGFLLYNSNCVFDRKGRVVARYRKYNPFNEPGTNVTAEPEVATFDTDFGVRFGTFICFDVLNEAPAMSFVRDNRVRDVVFTTHWFNELPFLDASQHFAAWSYAADVNFLVAGYSDDLTASGGSGVYAGRRGPLKIYNPRRTSNALSVVEVPKVDGPYRRPVLGHELFSYEHVYKQAEVSTITELYLPNRTSMVAEPFRDYLDVYTSKLLEPEGTSHITTLCDRGLCCDFHLELSYNKSVLEANPGAVEYKYRLVAFNGTRNFGNASTGGIEVCALISCAGDRIEDCGAIHDPNSTKIVYPMSFDSLIISRRANLSKSSFYMPNTMDFRTLEPMSGSRDFAYLPSGPKESSLLMMYLVQPRRDAMTFGIYGRVFGRDGHEETRLPSAATSTTSVSTLLVISSLLLALVLQSK</sequence>
<dbReference type="CDD" id="cd07567">
    <property type="entry name" value="biotinidase_like"/>
    <property type="match status" value="1"/>
</dbReference>
<evidence type="ECO:0000256" key="1">
    <source>
        <dbReference type="ARBA" id="ARBA00008225"/>
    </source>
</evidence>
<dbReference type="Pfam" id="PF19018">
    <property type="entry name" value="Vanin_C"/>
    <property type="match status" value="1"/>
</dbReference>
<evidence type="ECO:0000259" key="6">
    <source>
        <dbReference type="PROSITE" id="PS50263"/>
    </source>
</evidence>
<keyword evidence="8" id="KW-1185">Reference proteome</keyword>
<feature type="domain" description="CN hydrolase" evidence="6">
    <location>
        <begin position="31"/>
        <end position="314"/>
    </location>
</feature>
<evidence type="ECO:0000256" key="2">
    <source>
        <dbReference type="ARBA" id="ARBA00022729"/>
    </source>
</evidence>
<evidence type="ECO:0000256" key="4">
    <source>
        <dbReference type="ARBA" id="ARBA00023180"/>
    </source>
</evidence>
<dbReference type="PROSITE" id="PS50263">
    <property type="entry name" value="CN_HYDROLASE"/>
    <property type="match status" value="1"/>
</dbReference>
<protein>
    <recommendedName>
        <fullName evidence="6">CN hydrolase domain-containing protein</fullName>
    </recommendedName>
</protein>
<dbReference type="GO" id="GO:0016811">
    <property type="term" value="F:hydrolase activity, acting on carbon-nitrogen (but not peptide) bonds, in linear amides"/>
    <property type="evidence" value="ECO:0007669"/>
    <property type="project" value="UniProtKB-ARBA"/>
</dbReference>
<proteinExistence type="inferred from homology"/>
<evidence type="ECO:0000313" key="7">
    <source>
        <dbReference type="EMBL" id="KAL3399873.1"/>
    </source>
</evidence>
<evidence type="ECO:0000313" key="8">
    <source>
        <dbReference type="Proteomes" id="UP001627154"/>
    </source>
</evidence>
<dbReference type="InterPro" id="IPR003010">
    <property type="entry name" value="C-N_Hydrolase"/>
</dbReference>
<dbReference type="Proteomes" id="UP001627154">
    <property type="component" value="Unassembled WGS sequence"/>
</dbReference>
<dbReference type="AlphaFoldDB" id="A0ABD2X4J5"/>
<keyword evidence="2 5" id="KW-0732">Signal</keyword>
<dbReference type="Gene3D" id="3.60.110.10">
    <property type="entry name" value="Carbon-nitrogen hydrolase"/>
    <property type="match status" value="1"/>
</dbReference>
<keyword evidence="4" id="KW-0325">Glycoprotein</keyword>
<evidence type="ECO:0000256" key="5">
    <source>
        <dbReference type="SAM" id="SignalP"/>
    </source>
</evidence>
<dbReference type="PANTHER" id="PTHR10609:SF14">
    <property type="entry name" value="BIOTINIDASE"/>
    <property type="match status" value="1"/>
</dbReference>
<evidence type="ECO:0000256" key="3">
    <source>
        <dbReference type="ARBA" id="ARBA00022801"/>
    </source>
</evidence>
<dbReference type="InterPro" id="IPR012101">
    <property type="entry name" value="Biotinidase-like_euk"/>
</dbReference>
<accession>A0ABD2X4J5</accession>
<dbReference type="InterPro" id="IPR040154">
    <property type="entry name" value="Biotinidase/VNN"/>
</dbReference>
<reference evidence="7 8" key="1">
    <citation type="journal article" date="2024" name="bioRxiv">
        <title>A reference genome for Trichogramma kaykai: A tiny desert-dwelling parasitoid wasp with competing sex-ratio distorters.</title>
        <authorList>
            <person name="Culotta J."/>
            <person name="Lindsey A.R."/>
        </authorList>
    </citation>
    <scope>NUCLEOTIDE SEQUENCE [LARGE SCALE GENOMIC DNA]</scope>
    <source>
        <strain evidence="7 8">KSX58</strain>
    </source>
</reference>
<dbReference type="SUPFAM" id="SSF56317">
    <property type="entry name" value="Carbon-nitrogen hydrolase"/>
    <property type="match status" value="1"/>
</dbReference>
<dbReference type="Pfam" id="PF00795">
    <property type="entry name" value="CN_hydrolase"/>
    <property type="match status" value="1"/>
</dbReference>
<name>A0ABD2X4J5_9HYME</name>
<organism evidence="7 8">
    <name type="scientific">Trichogramma kaykai</name>
    <dbReference type="NCBI Taxonomy" id="54128"/>
    <lineage>
        <taxon>Eukaryota</taxon>
        <taxon>Metazoa</taxon>
        <taxon>Ecdysozoa</taxon>
        <taxon>Arthropoda</taxon>
        <taxon>Hexapoda</taxon>
        <taxon>Insecta</taxon>
        <taxon>Pterygota</taxon>
        <taxon>Neoptera</taxon>
        <taxon>Endopterygota</taxon>
        <taxon>Hymenoptera</taxon>
        <taxon>Apocrita</taxon>
        <taxon>Proctotrupomorpha</taxon>
        <taxon>Chalcidoidea</taxon>
        <taxon>Trichogrammatidae</taxon>
        <taxon>Trichogramma</taxon>
    </lineage>
</organism>
<keyword evidence="3" id="KW-0378">Hydrolase</keyword>
<dbReference type="InterPro" id="IPR036526">
    <property type="entry name" value="C-N_Hydrolase_sf"/>
</dbReference>
<dbReference type="InterPro" id="IPR043957">
    <property type="entry name" value="Vanin_C"/>
</dbReference>
<comment type="similarity">
    <text evidence="1">Belongs to the carbon-nitrogen hydrolase superfamily. BTD/VNN family.</text>
</comment>
<comment type="caution">
    <text evidence="7">The sequence shown here is derived from an EMBL/GenBank/DDBJ whole genome shotgun (WGS) entry which is preliminary data.</text>
</comment>
<dbReference type="PANTHER" id="PTHR10609">
    <property type="entry name" value="BIOTINIDASE-RELATED"/>
    <property type="match status" value="1"/>
</dbReference>
<feature type="chain" id="PRO_5044799733" description="CN hydrolase domain-containing protein" evidence="5">
    <location>
        <begin position="20"/>
        <end position="573"/>
    </location>
</feature>